<dbReference type="Proteomes" id="UP001550853">
    <property type="component" value="Unassembled WGS sequence"/>
</dbReference>
<proteinExistence type="predicted"/>
<feature type="compositionally biased region" description="Low complexity" evidence="1">
    <location>
        <begin position="74"/>
        <end position="95"/>
    </location>
</feature>
<evidence type="ECO:0000313" key="3">
    <source>
        <dbReference type="Proteomes" id="UP001550853"/>
    </source>
</evidence>
<feature type="region of interest" description="Disordered" evidence="1">
    <location>
        <begin position="65"/>
        <end position="107"/>
    </location>
</feature>
<feature type="region of interest" description="Disordered" evidence="1">
    <location>
        <begin position="129"/>
        <end position="192"/>
    </location>
</feature>
<gene>
    <name evidence="2" type="ORF">AB0E61_14510</name>
</gene>
<organism evidence="2 3">
    <name type="scientific">Streptomyces catenulae</name>
    <dbReference type="NCBI Taxonomy" id="66875"/>
    <lineage>
        <taxon>Bacteria</taxon>
        <taxon>Bacillati</taxon>
        <taxon>Actinomycetota</taxon>
        <taxon>Actinomycetes</taxon>
        <taxon>Kitasatosporales</taxon>
        <taxon>Streptomycetaceae</taxon>
        <taxon>Streptomyces</taxon>
    </lineage>
</organism>
<keyword evidence="3" id="KW-1185">Reference proteome</keyword>
<feature type="compositionally biased region" description="Low complexity" evidence="1">
    <location>
        <begin position="168"/>
        <end position="192"/>
    </location>
</feature>
<feature type="compositionally biased region" description="Pro residues" evidence="1">
    <location>
        <begin position="156"/>
        <end position="165"/>
    </location>
</feature>
<dbReference type="RefSeq" id="WP_030278414.1">
    <property type="nucleotide sequence ID" value="NZ_JBEZVI010000010.1"/>
</dbReference>
<evidence type="ECO:0000256" key="1">
    <source>
        <dbReference type="SAM" id="MobiDB-lite"/>
    </source>
</evidence>
<protein>
    <submittedName>
        <fullName evidence="2">Uncharacterized protein</fullName>
    </submittedName>
</protein>
<dbReference type="EMBL" id="JBEZVI010000010">
    <property type="protein sequence ID" value="MEU3711293.1"/>
    <property type="molecule type" value="Genomic_DNA"/>
</dbReference>
<sequence length="192" mass="18911">MTRRSGRRPSGTVTGDRHALRGPVLRTLLLLTALLLGALPPPMGERAAAPATAAASPVRAAGAAYAPGDTVPQAPGTGTGASAPARSDASPDTSPNPAAHPAPPRSEAPYAVLVTGGLRIAPAVRHPAPLLRSGPGAGPEQTYHPLAGTPPAAVLPLPPYTGPRPPRIRAAATGAPGFAALPPARAPPSSGS</sequence>
<accession>A0ABV2YZX0</accession>
<reference evidence="2 3" key="1">
    <citation type="submission" date="2024-06" db="EMBL/GenBank/DDBJ databases">
        <title>The Natural Products Discovery Center: Release of the First 8490 Sequenced Strains for Exploring Actinobacteria Biosynthetic Diversity.</title>
        <authorList>
            <person name="Kalkreuter E."/>
            <person name="Kautsar S.A."/>
            <person name="Yang D."/>
            <person name="Bader C.D."/>
            <person name="Teijaro C.N."/>
            <person name="Fluegel L."/>
            <person name="Davis C.M."/>
            <person name="Simpson J.R."/>
            <person name="Lauterbach L."/>
            <person name="Steele A.D."/>
            <person name="Gui C."/>
            <person name="Meng S."/>
            <person name="Li G."/>
            <person name="Viehrig K."/>
            <person name="Ye F."/>
            <person name="Su P."/>
            <person name="Kiefer A.F."/>
            <person name="Nichols A."/>
            <person name="Cepeda A.J."/>
            <person name="Yan W."/>
            <person name="Fan B."/>
            <person name="Jiang Y."/>
            <person name="Adhikari A."/>
            <person name="Zheng C.-J."/>
            <person name="Schuster L."/>
            <person name="Cowan T.M."/>
            <person name="Smanski M.J."/>
            <person name="Chevrette M.G."/>
            <person name="De Carvalho L.P.S."/>
            <person name="Shen B."/>
        </authorList>
    </citation>
    <scope>NUCLEOTIDE SEQUENCE [LARGE SCALE GENOMIC DNA]</scope>
    <source>
        <strain evidence="2 3">NPDC033039</strain>
    </source>
</reference>
<evidence type="ECO:0000313" key="2">
    <source>
        <dbReference type="EMBL" id="MEU3711293.1"/>
    </source>
</evidence>
<comment type="caution">
    <text evidence="2">The sequence shown here is derived from an EMBL/GenBank/DDBJ whole genome shotgun (WGS) entry which is preliminary data.</text>
</comment>
<name>A0ABV2YZX0_9ACTN</name>